<feature type="compositionally biased region" description="Basic and acidic residues" evidence="1">
    <location>
        <begin position="147"/>
        <end position="158"/>
    </location>
</feature>
<protein>
    <submittedName>
        <fullName evidence="2">Uncharacterized protein</fullName>
    </submittedName>
</protein>
<reference evidence="2 3" key="1">
    <citation type="journal article" date="2015" name="Sci. Rep.">
        <title>The genome of Leishmania panamensis: insights into genomics of the L. (Viannia) subgenus.</title>
        <authorList>
            <person name="Llanes A."/>
            <person name="Restrepo C.M."/>
            <person name="Vecchio G.D."/>
            <person name="Anguizola F.J."/>
            <person name="Lleonart R."/>
        </authorList>
    </citation>
    <scope>NUCLEOTIDE SEQUENCE [LARGE SCALE GENOMIC DNA]</scope>
    <source>
        <strain evidence="2 3">MHOM/PA/94/PSC-1</strain>
    </source>
</reference>
<evidence type="ECO:0000313" key="3">
    <source>
        <dbReference type="Proteomes" id="UP000063063"/>
    </source>
</evidence>
<proteinExistence type="predicted"/>
<feature type="region of interest" description="Disordered" evidence="1">
    <location>
        <begin position="78"/>
        <end position="158"/>
    </location>
</feature>
<dbReference type="OrthoDB" id="259568at2759"/>
<sequence length="158" mass="17401">MESGASKLYSHSGMTVTLHEGPALEVVSRTSEPSYPTYNDSFNAWKVVPHLNLYGGFDASLTSATTPDGEASLFAPVKPQQRRQQRSYRLVTPPSCNEETLSDTDTEVHWHRPPLQSVLTPPAVSKIEPTTPETKATHSSNGGSADVEEKNKKEEYRD</sequence>
<gene>
    <name evidence="2" type="ORF">LPMP_310700</name>
</gene>
<name>A0A088RXG4_LEIPA</name>
<dbReference type="KEGG" id="lpan:LPMP_310700"/>
<dbReference type="GeneID" id="22577496"/>
<feature type="compositionally biased region" description="Polar residues" evidence="1">
    <location>
        <begin position="131"/>
        <end position="143"/>
    </location>
</feature>
<evidence type="ECO:0000256" key="1">
    <source>
        <dbReference type="SAM" id="MobiDB-lite"/>
    </source>
</evidence>
<dbReference type="AlphaFoldDB" id="A0A088RXG4"/>
<dbReference type="VEuPathDB" id="TriTrypDB:LPMP_310700"/>
<accession>A0A088RXG4</accession>
<keyword evidence="3" id="KW-1185">Reference proteome</keyword>
<dbReference type="VEuPathDB" id="TriTrypDB:LPAL13_310012300"/>
<organism evidence="2 3">
    <name type="scientific">Leishmania panamensis</name>
    <dbReference type="NCBI Taxonomy" id="5679"/>
    <lineage>
        <taxon>Eukaryota</taxon>
        <taxon>Discoba</taxon>
        <taxon>Euglenozoa</taxon>
        <taxon>Kinetoplastea</taxon>
        <taxon>Metakinetoplastina</taxon>
        <taxon>Trypanosomatida</taxon>
        <taxon>Trypanosomatidae</taxon>
        <taxon>Leishmaniinae</taxon>
        <taxon>Leishmania</taxon>
        <taxon>Leishmania guyanensis species complex</taxon>
    </lineage>
</organism>
<evidence type="ECO:0000313" key="2">
    <source>
        <dbReference type="EMBL" id="AIO00659.1"/>
    </source>
</evidence>
<dbReference type="eggNOG" id="ENOG502SUB9">
    <property type="taxonomic scope" value="Eukaryota"/>
</dbReference>
<dbReference type="Proteomes" id="UP000063063">
    <property type="component" value="Chromosome 31"/>
</dbReference>
<dbReference type="RefSeq" id="XP_010701459.1">
    <property type="nucleotide sequence ID" value="XM_010703157.1"/>
</dbReference>
<dbReference type="EMBL" id="CP009400">
    <property type="protein sequence ID" value="AIO00659.1"/>
    <property type="molecule type" value="Genomic_DNA"/>
</dbReference>